<keyword evidence="5 14" id="KW-0808">Transferase</keyword>
<dbReference type="Gene3D" id="3.40.1380.20">
    <property type="entry name" value="Pyruvate kinase, C-terminal domain"/>
    <property type="match status" value="1"/>
</dbReference>
<evidence type="ECO:0000313" key="17">
    <source>
        <dbReference type="EMBL" id="RUL88484.1"/>
    </source>
</evidence>
<evidence type="ECO:0000256" key="12">
    <source>
        <dbReference type="ARBA" id="ARBA00023317"/>
    </source>
</evidence>
<keyword evidence="12 17" id="KW-0670">Pyruvate</keyword>
<dbReference type="AlphaFoldDB" id="A0A432MM20"/>
<dbReference type="InterPro" id="IPR040442">
    <property type="entry name" value="Pyrv_kinase-like_dom_sf"/>
</dbReference>
<dbReference type="InterPro" id="IPR036918">
    <property type="entry name" value="Pyrv_Knase_C_sf"/>
</dbReference>
<dbReference type="SUPFAM" id="SSF50800">
    <property type="entry name" value="PK beta-barrel domain-like"/>
    <property type="match status" value="1"/>
</dbReference>
<feature type="domain" description="Pyruvate kinase barrel" evidence="15">
    <location>
        <begin position="13"/>
        <end position="331"/>
    </location>
</feature>
<evidence type="ECO:0000256" key="4">
    <source>
        <dbReference type="ARBA" id="ARBA00012142"/>
    </source>
</evidence>
<proteinExistence type="inferred from homology"/>
<keyword evidence="11 14" id="KW-0324">Glycolysis</keyword>
<evidence type="ECO:0000256" key="6">
    <source>
        <dbReference type="ARBA" id="ARBA00022723"/>
    </source>
</evidence>
<dbReference type="PANTHER" id="PTHR11817">
    <property type="entry name" value="PYRUVATE KINASE"/>
    <property type="match status" value="1"/>
</dbReference>
<keyword evidence="9" id="KW-0067">ATP-binding</keyword>
<gene>
    <name evidence="17" type="primary">pyk</name>
    <name evidence="17" type="ORF">TsocGM_07155</name>
</gene>
<comment type="cofactor">
    <cofactor evidence="1">
        <name>K(+)</name>
        <dbReference type="ChEBI" id="CHEBI:29103"/>
    </cofactor>
</comment>
<dbReference type="SUPFAM" id="SSF52935">
    <property type="entry name" value="PK C-terminal domain-like"/>
    <property type="match status" value="1"/>
</dbReference>
<dbReference type="Gene3D" id="3.20.20.60">
    <property type="entry name" value="Phosphoenolpyruvate-binding domains"/>
    <property type="match status" value="1"/>
</dbReference>
<evidence type="ECO:0000313" key="18">
    <source>
        <dbReference type="Proteomes" id="UP000280296"/>
    </source>
</evidence>
<keyword evidence="7" id="KW-0547">Nucleotide-binding</keyword>
<comment type="pathway">
    <text evidence="2 14">Carbohydrate degradation; glycolysis; pyruvate from D-glyceraldehyde 3-phosphate: step 5/5.</text>
</comment>
<reference evidence="17 18" key="1">
    <citation type="submission" date="2018-12" db="EMBL/GenBank/DDBJ databases">
        <authorList>
            <person name="Toschakov S.V."/>
        </authorList>
    </citation>
    <scope>NUCLEOTIDE SEQUENCE [LARGE SCALE GENOMIC DNA]</scope>
    <source>
        <strain evidence="17 18">GM2012</strain>
    </source>
</reference>
<evidence type="ECO:0000256" key="5">
    <source>
        <dbReference type="ARBA" id="ARBA00022679"/>
    </source>
</evidence>
<dbReference type="InterPro" id="IPR001697">
    <property type="entry name" value="Pyr_Knase"/>
</dbReference>
<dbReference type="Gene3D" id="2.40.33.10">
    <property type="entry name" value="PK beta-barrel domain-like"/>
    <property type="match status" value="1"/>
</dbReference>
<dbReference type="EMBL" id="RYZH01000010">
    <property type="protein sequence ID" value="RUL88484.1"/>
    <property type="molecule type" value="Genomic_DNA"/>
</dbReference>
<keyword evidence="6" id="KW-0479">Metal-binding</keyword>
<evidence type="ECO:0000256" key="9">
    <source>
        <dbReference type="ARBA" id="ARBA00022840"/>
    </source>
</evidence>
<dbReference type="EC" id="2.7.1.40" evidence="4 13"/>
<dbReference type="Pfam" id="PF00224">
    <property type="entry name" value="PK"/>
    <property type="match status" value="1"/>
</dbReference>
<evidence type="ECO:0000256" key="11">
    <source>
        <dbReference type="ARBA" id="ARBA00023152"/>
    </source>
</evidence>
<evidence type="ECO:0000259" key="15">
    <source>
        <dbReference type="Pfam" id="PF00224"/>
    </source>
</evidence>
<dbReference type="InterPro" id="IPR015795">
    <property type="entry name" value="Pyrv_Knase_C"/>
</dbReference>
<dbReference type="NCBIfam" id="NF004491">
    <property type="entry name" value="PRK05826.1"/>
    <property type="match status" value="1"/>
</dbReference>
<evidence type="ECO:0000256" key="2">
    <source>
        <dbReference type="ARBA" id="ARBA00004997"/>
    </source>
</evidence>
<dbReference type="GO" id="GO:0016301">
    <property type="term" value="F:kinase activity"/>
    <property type="evidence" value="ECO:0007669"/>
    <property type="project" value="UniProtKB-KW"/>
</dbReference>
<evidence type="ECO:0000256" key="14">
    <source>
        <dbReference type="RuleBase" id="RU000504"/>
    </source>
</evidence>
<dbReference type="InterPro" id="IPR015806">
    <property type="entry name" value="Pyrv_Knase_insert_dom_sf"/>
</dbReference>
<dbReference type="GO" id="GO:0005524">
    <property type="term" value="F:ATP binding"/>
    <property type="evidence" value="ECO:0007669"/>
    <property type="project" value="UniProtKB-KW"/>
</dbReference>
<dbReference type="Pfam" id="PF02887">
    <property type="entry name" value="PK_C"/>
    <property type="match status" value="1"/>
</dbReference>
<evidence type="ECO:0000256" key="7">
    <source>
        <dbReference type="ARBA" id="ARBA00022741"/>
    </source>
</evidence>
<comment type="similarity">
    <text evidence="3 14">Belongs to the pyruvate kinase family.</text>
</comment>
<dbReference type="PRINTS" id="PR01050">
    <property type="entry name" value="PYRUVTKNASE"/>
</dbReference>
<comment type="catalytic activity">
    <reaction evidence="14">
        <text>pyruvate + ATP = phosphoenolpyruvate + ADP + H(+)</text>
        <dbReference type="Rhea" id="RHEA:18157"/>
        <dbReference type="ChEBI" id="CHEBI:15361"/>
        <dbReference type="ChEBI" id="CHEBI:15378"/>
        <dbReference type="ChEBI" id="CHEBI:30616"/>
        <dbReference type="ChEBI" id="CHEBI:58702"/>
        <dbReference type="ChEBI" id="CHEBI:456216"/>
        <dbReference type="EC" id="2.7.1.40"/>
    </reaction>
</comment>
<dbReference type="NCBIfam" id="TIGR01064">
    <property type="entry name" value="pyruv_kin"/>
    <property type="match status" value="1"/>
</dbReference>
<dbReference type="GO" id="GO:0000287">
    <property type="term" value="F:magnesium ion binding"/>
    <property type="evidence" value="ECO:0007669"/>
    <property type="project" value="UniProtKB-UniRule"/>
</dbReference>
<dbReference type="SUPFAM" id="SSF51621">
    <property type="entry name" value="Phosphoenolpyruvate/pyruvate domain"/>
    <property type="match status" value="1"/>
</dbReference>
<organism evidence="17 18">
    <name type="scientific">Tautonia sociabilis</name>
    <dbReference type="NCBI Taxonomy" id="2080755"/>
    <lineage>
        <taxon>Bacteria</taxon>
        <taxon>Pseudomonadati</taxon>
        <taxon>Planctomycetota</taxon>
        <taxon>Planctomycetia</taxon>
        <taxon>Isosphaerales</taxon>
        <taxon>Isosphaeraceae</taxon>
        <taxon>Tautonia</taxon>
    </lineage>
</organism>
<dbReference type="PROSITE" id="PS00110">
    <property type="entry name" value="PYRUVATE_KINASE"/>
    <property type="match status" value="1"/>
</dbReference>
<protein>
    <recommendedName>
        <fullName evidence="4 13">Pyruvate kinase</fullName>
        <ecNumber evidence="4 13">2.7.1.40</ecNumber>
    </recommendedName>
</protein>
<dbReference type="RefSeq" id="WP_126724619.1">
    <property type="nucleotide sequence ID" value="NZ_RYZH01000010.1"/>
</dbReference>
<keyword evidence="8 14" id="KW-0418">Kinase</keyword>
<reference evidence="17 18" key="2">
    <citation type="submission" date="2019-01" db="EMBL/GenBank/DDBJ databases">
        <title>Tautonia sociabilis, a novel thermotolerant planctomycete of Isosphaeraceae family, isolated from a 4000 m deep subterranean habitat.</title>
        <authorList>
            <person name="Kovaleva O.L."/>
            <person name="Elcheninov A.G."/>
            <person name="Van Heerden E."/>
            <person name="Toshchakov S.V."/>
            <person name="Novikov A."/>
            <person name="Bonch-Osmolovskaya E.A."/>
            <person name="Kublanov I.V."/>
        </authorList>
    </citation>
    <scope>NUCLEOTIDE SEQUENCE [LARGE SCALE GENOMIC DNA]</scope>
    <source>
        <strain evidence="17 18">GM2012</strain>
    </source>
</reference>
<dbReference type="OrthoDB" id="9812123at2"/>
<dbReference type="UniPathway" id="UPA00109">
    <property type="reaction ID" value="UER00188"/>
</dbReference>
<evidence type="ECO:0000259" key="16">
    <source>
        <dbReference type="Pfam" id="PF02887"/>
    </source>
</evidence>
<dbReference type="GO" id="GO:0030955">
    <property type="term" value="F:potassium ion binding"/>
    <property type="evidence" value="ECO:0007669"/>
    <property type="project" value="UniProtKB-UniRule"/>
</dbReference>
<dbReference type="GO" id="GO:0004743">
    <property type="term" value="F:pyruvate kinase activity"/>
    <property type="evidence" value="ECO:0007669"/>
    <property type="project" value="UniProtKB-UniRule"/>
</dbReference>
<accession>A0A432MM20</accession>
<name>A0A432MM20_9BACT</name>
<sequence>MRIDPDEPLAGVRTKIVATVGPSSSDPRVLDRLLGAGVDVFRLNFSHGTHEEHSATLQDIRRVAQERDREVGVLMDLGGPKIRLGELPGGVLECPIDATFTLVREPSGAENELTSTYPDLADDLTIGDPVLFADGTVGMEVVDHSPGRVTLRVVLPGPIRSRQGINVPGTGLSLPSLTEKDLADLDWAARNAVDFIALSFVRSGADLTRLRQELDARGIRAKVVAKIEKPQAVDDLAAILALTDVVMVARGDLGVEVDVARVPSIQRTILREAHKARVPVIIATQMLTSMERSSRPTRAEASDVYNAAVDGADAVMLSGETAIGEFPVEAVRTMSRILAEAERTAPAAPPPNGQGSAGRVGWISPITEAVVESASLACHRLNAALLVVATRSGRSALAVSMQRNRTPTIALAQTPEVARQLALLWGVVPRTSPLPAGEIDGAVDHALCWGARHGLVNGGDRVVILRGFFPDHPTHNTMVVREIERSDG</sequence>
<dbReference type="InterPro" id="IPR018209">
    <property type="entry name" value="Pyrv_Knase_AS"/>
</dbReference>
<dbReference type="InterPro" id="IPR015813">
    <property type="entry name" value="Pyrv/PenolPyrv_kinase-like_dom"/>
</dbReference>
<keyword evidence="10 14" id="KW-0460">Magnesium</keyword>
<dbReference type="InterPro" id="IPR015793">
    <property type="entry name" value="Pyrv_Knase_brl"/>
</dbReference>
<evidence type="ECO:0000256" key="3">
    <source>
        <dbReference type="ARBA" id="ARBA00008663"/>
    </source>
</evidence>
<dbReference type="InterPro" id="IPR011037">
    <property type="entry name" value="Pyrv_Knase-like_insert_dom_sf"/>
</dbReference>
<evidence type="ECO:0000256" key="10">
    <source>
        <dbReference type="ARBA" id="ARBA00022842"/>
    </source>
</evidence>
<comment type="caution">
    <text evidence="17">The sequence shown here is derived from an EMBL/GenBank/DDBJ whole genome shotgun (WGS) entry which is preliminary data.</text>
</comment>
<evidence type="ECO:0000256" key="13">
    <source>
        <dbReference type="NCBIfam" id="TIGR01064"/>
    </source>
</evidence>
<keyword evidence="18" id="KW-1185">Reference proteome</keyword>
<evidence type="ECO:0000256" key="8">
    <source>
        <dbReference type="ARBA" id="ARBA00022777"/>
    </source>
</evidence>
<evidence type="ECO:0000256" key="1">
    <source>
        <dbReference type="ARBA" id="ARBA00001958"/>
    </source>
</evidence>
<dbReference type="Proteomes" id="UP000280296">
    <property type="component" value="Unassembled WGS sequence"/>
</dbReference>
<feature type="domain" description="Pyruvate kinase C-terminal" evidence="16">
    <location>
        <begin position="368"/>
        <end position="480"/>
    </location>
</feature>